<dbReference type="InterPro" id="IPR000792">
    <property type="entry name" value="Tscrpt_reg_LuxR_C"/>
</dbReference>
<evidence type="ECO:0000256" key="2">
    <source>
        <dbReference type="ARBA" id="ARBA00023125"/>
    </source>
</evidence>
<sequence length="810" mass="87175">MLLTEWLARQSSGAFPGGSAWLGLTEGRPATTLWHRLSESLNLPAAAHAPLTTPLTEAAELAEQLAERALPTLLVIDDAHLATDPVTLAGLEHFLVHAPDCLTTVLAARFEPPIRWHQLALSSRLRRWTAEDLAFSPAEVAQICREHDCALDDSGIALLMSLTRGWAALVRIAALYLAARSEPPAAALTALARLPNAVSDLLTGELIDTLPPGIRMFLTYTSVPDEFTEPLADDLIGGGSAQWLHELARLNYPLMSVVRNDELWYSYHPMLRAYFRAELNRLGPEVANELHSHTALYLGSIGEAADALPHLLNLPNREPLHDFLAQHALSVILDGRGTELFEGLATLDATLLADPFIQLLHVADALSRADVPTARAHYDAMKPARAQPSSLVSADIRAVLAAAVTAELGLATATRPERPDVENSAPTGQPDLDCYLAVETATTLLARGELHEGERRLRAALAAADLRAHPRLRLRVLTRLAMAAALAGTLTTLRERGEAALAFARQHDLSAAWEAAHAAALTVMGAYLQGEAQHASDLVPPIHAADRLGTDLLEPASGSPTQLVAILTATEDNSAAELLRQRLSRLLDTQPTAFSSGLVPLVVWRLLRARETYEAQLLTDHAHAVFGDTPEIALARAALAATANRSRTVLDLVRPLLASSPPAHPVHEVTAWLLHARAHHELGCAAKAREGVESGLRRAAGEQIVRPFLDVPGALTLLDAFAGSFGRYDGFAAALRRHPLVHRTSQHPSLTDTELKVLRHLPSAHSTQQIADDLGVSINTVKTHLRGIYAKLGTNSRVQVLAAARSSGLL</sequence>
<dbReference type="RefSeq" id="WP_209893470.1">
    <property type="nucleotide sequence ID" value="NZ_JAGGMR010000001.1"/>
</dbReference>
<evidence type="ECO:0000313" key="6">
    <source>
        <dbReference type="Proteomes" id="UP001519325"/>
    </source>
</evidence>
<proteinExistence type="predicted"/>
<evidence type="ECO:0000256" key="3">
    <source>
        <dbReference type="ARBA" id="ARBA00023163"/>
    </source>
</evidence>
<dbReference type="InterPro" id="IPR016032">
    <property type="entry name" value="Sig_transdc_resp-reg_C-effctor"/>
</dbReference>
<comment type="caution">
    <text evidence="5">The sequence shown here is derived from an EMBL/GenBank/DDBJ whole genome shotgun (WGS) entry which is preliminary data.</text>
</comment>
<dbReference type="PROSITE" id="PS50043">
    <property type="entry name" value="HTH_LUXR_2"/>
    <property type="match status" value="1"/>
</dbReference>
<keyword evidence="1" id="KW-0805">Transcription regulation</keyword>
<dbReference type="Pfam" id="PF25873">
    <property type="entry name" value="WHD_MalT"/>
    <property type="match status" value="1"/>
</dbReference>
<dbReference type="CDD" id="cd06170">
    <property type="entry name" value="LuxR_C_like"/>
    <property type="match status" value="1"/>
</dbReference>
<dbReference type="PRINTS" id="PR00038">
    <property type="entry name" value="HTHLUXR"/>
</dbReference>
<name>A0ABS4QLR2_9NOCA</name>
<reference evidence="5 6" key="1">
    <citation type="submission" date="2021-03" db="EMBL/GenBank/DDBJ databases">
        <title>Sequencing the genomes of 1000 actinobacteria strains.</title>
        <authorList>
            <person name="Klenk H.-P."/>
        </authorList>
    </citation>
    <scope>NUCLEOTIDE SEQUENCE [LARGE SCALE GENOMIC DNA]</scope>
    <source>
        <strain evidence="5 6">DSM 45516</strain>
    </source>
</reference>
<gene>
    <name evidence="5" type="ORF">BJ987_004507</name>
</gene>
<dbReference type="PANTHER" id="PTHR44688:SF25">
    <property type="entry name" value="HTH LUXR-TYPE DOMAIN-CONTAINING PROTEIN"/>
    <property type="match status" value="1"/>
</dbReference>
<dbReference type="InterPro" id="IPR036388">
    <property type="entry name" value="WH-like_DNA-bd_sf"/>
</dbReference>
<dbReference type="PANTHER" id="PTHR44688">
    <property type="entry name" value="DNA-BINDING TRANSCRIPTIONAL ACTIVATOR DEVR_DOSR"/>
    <property type="match status" value="1"/>
</dbReference>
<dbReference type="SUPFAM" id="SSF46894">
    <property type="entry name" value="C-terminal effector domain of the bipartite response regulators"/>
    <property type="match status" value="1"/>
</dbReference>
<keyword evidence="3" id="KW-0804">Transcription</keyword>
<dbReference type="SMART" id="SM00421">
    <property type="entry name" value="HTH_LUXR"/>
    <property type="match status" value="1"/>
</dbReference>
<dbReference type="Proteomes" id="UP001519325">
    <property type="component" value="Unassembled WGS sequence"/>
</dbReference>
<evidence type="ECO:0000313" key="5">
    <source>
        <dbReference type="EMBL" id="MBP2191606.1"/>
    </source>
</evidence>
<dbReference type="InterPro" id="IPR059106">
    <property type="entry name" value="WHD_MalT"/>
</dbReference>
<keyword evidence="2" id="KW-0238">DNA-binding</keyword>
<protein>
    <submittedName>
        <fullName evidence="5">LuxR family maltose regulon positive regulatory protein</fullName>
    </submittedName>
</protein>
<organism evidence="5 6">
    <name type="scientific">Nocardia goodfellowii</name>
    <dbReference type="NCBI Taxonomy" id="882446"/>
    <lineage>
        <taxon>Bacteria</taxon>
        <taxon>Bacillati</taxon>
        <taxon>Actinomycetota</taxon>
        <taxon>Actinomycetes</taxon>
        <taxon>Mycobacteriales</taxon>
        <taxon>Nocardiaceae</taxon>
        <taxon>Nocardia</taxon>
    </lineage>
</organism>
<feature type="domain" description="HTH luxR-type" evidence="4">
    <location>
        <begin position="743"/>
        <end position="808"/>
    </location>
</feature>
<keyword evidence="6" id="KW-1185">Reference proteome</keyword>
<evidence type="ECO:0000259" key="4">
    <source>
        <dbReference type="PROSITE" id="PS50043"/>
    </source>
</evidence>
<dbReference type="EMBL" id="JAGGMR010000001">
    <property type="protein sequence ID" value="MBP2191606.1"/>
    <property type="molecule type" value="Genomic_DNA"/>
</dbReference>
<dbReference type="Pfam" id="PF00196">
    <property type="entry name" value="GerE"/>
    <property type="match status" value="1"/>
</dbReference>
<evidence type="ECO:0000256" key="1">
    <source>
        <dbReference type="ARBA" id="ARBA00023015"/>
    </source>
</evidence>
<dbReference type="Gene3D" id="1.10.10.10">
    <property type="entry name" value="Winged helix-like DNA-binding domain superfamily/Winged helix DNA-binding domain"/>
    <property type="match status" value="1"/>
</dbReference>
<accession>A0ABS4QLR2</accession>